<keyword evidence="2" id="KW-1185">Reference proteome</keyword>
<reference evidence="1" key="1">
    <citation type="submission" date="2017-08" db="EMBL/GenBank/DDBJ databases">
        <authorList>
            <person name="Polle J.E."/>
            <person name="Barry K."/>
            <person name="Cushman J."/>
            <person name="Schmutz J."/>
            <person name="Tran D."/>
            <person name="Hathwaick L.T."/>
            <person name="Yim W.C."/>
            <person name="Jenkins J."/>
            <person name="Mckie-Krisberg Z.M."/>
            <person name="Prochnik S."/>
            <person name="Lindquist E."/>
            <person name="Dockter R.B."/>
            <person name="Adam C."/>
            <person name="Molina H."/>
            <person name="Bunkerborg J."/>
            <person name="Jin E."/>
            <person name="Buchheim M."/>
            <person name="Magnuson J."/>
        </authorList>
    </citation>
    <scope>NUCLEOTIDE SEQUENCE</scope>
    <source>
        <strain evidence="1">CCAP 19/18</strain>
    </source>
</reference>
<proteinExistence type="predicted"/>
<gene>
    <name evidence="1" type="ORF">DUNSADRAFT_8524</name>
</gene>
<evidence type="ECO:0008006" key="3">
    <source>
        <dbReference type="Google" id="ProtNLM"/>
    </source>
</evidence>
<dbReference type="Proteomes" id="UP000815325">
    <property type="component" value="Unassembled WGS sequence"/>
</dbReference>
<evidence type="ECO:0000313" key="2">
    <source>
        <dbReference type="Proteomes" id="UP000815325"/>
    </source>
</evidence>
<dbReference type="EMBL" id="MU069742">
    <property type="protein sequence ID" value="KAF5834699.1"/>
    <property type="molecule type" value="Genomic_DNA"/>
</dbReference>
<protein>
    <recommendedName>
        <fullName evidence="3">Encoded protein</fullName>
    </recommendedName>
</protein>
<name>A0ABQ7GJB8_DUNSA</name>
<organism evidence="1 2">
    <name type="scientific">Dunaliella salina</name>
    <name type="common">Green alga</name>
    <name type="synonym">Protococcus salinus</name>
    <dbReference type="NCBI Taxonomy" id="3046"/>
    <lineage>
        <taxon>Eukaryota</taxon>
        <taxon>Viridiplantae</taxon>
        <taxon>Chlorophyta</taxon>
        <taxon>core chlorophytes</taxon>
        <taxon>Chlorophyceae</taxon>
        <taxon>CS clade</taxon>
        <taxon>Chlamydomonadales</taxon>
        <taxon>Dunaliellaceae</taxon>
        <taxon>Dunaliella</taxon>
    </lineage>
</organism>
<sequence>MSGRTCIPNKVCSCNSCKLRHSYSGTRYGYCFVMYTKQLPQTQPAFRCCLCLGKKGRLWPPPASTWLRASPPSFLPLQIPQSLAPQRLPAVLAQDSYVSSASSSCACYFCSSTCHLLLPYPIPPPLLPPFSHQPY</sequence>
<accession>A0ABQ7GJB8</accession>
<comment type="caution">
    <text evidence="1">The sequence shown here is derived from an EMBL/GenBank/DDBJ whole genome shotgun (WGS) entry which is preliminary data.</text>
</comment>
<evidence type="ECO:0000313" key="1">
    <source>
        <dbReference type="EMBL" id="KAF5834699.1"/>
    </source>
</evidence>